<dbReference type="SUPFAM" id="SSF54593">
    <property type="entry name" value="Glyoxalase/Bleomycin resistance protein/Dihydroxybiphenyl dioxygenase"/>
    <property type="match status" value="2"/>
</dbReference>
<dbReference type="PANTHER" id="PTHR35908">
    <property type="entry name" value="HYPOTHETICAL FUSION PROTEIN"/>
    <property type="match status" value="1"/>
</dbReference>
<dbReference type="InterPro" id="IPR041581">
    <property type="entry name" value="Glyoxalase_6"/>
</dbReference>
<dbReference type="Proteomes" id="UP000244867">
    <property type="component" value="Unassembled WGS sequence"/>
</dbReference>
<dbReference type="EMBL" id="PYXZ01000007">
    <property type="protein sequence ID" value="PUA80022.1"/>
    <property type="molecule type" value="Genomic_DNA"/>
</dbReference>
<feature type="domain" description="VOC" evidence="1">
    <location>
        <begin position="4"/>
        <end position="119"/>
    </location>
</feature>
<dbReference type="OrthoDB" id="3212826at2"/>
<dbReference type="PROSITE" id="PS51819">
    <property type="entry name" value="VOC"/>
    <property type="match status" value="1"/>
</dbReference>
<dbReference type="Gene3D" id="3.10.180.10">
    <property type="entry name" value="2,3-Dihydroxybiphenyl 1,2-Dioxygenase, domain 1"/>
    <property type="match status" value="2"/>
</dbReference>
<reference evidence="2 3" key="1">
    <citation type="submission" date="2018-03" db="EMBL/GenBank/DDBJ databases">
        <authorList>
            <person name="Keele B.F."/>
        </authorList>
    </citation>
    <scope>NUCLEOTIDE SEQUENCE [LARGE SCALE GENOMIC DNA]</scope>
    <source>
        <strain evidence="2 3">IB-3</strain>
    </source>
</reference>
<dbReference type="InterPro" id="IPR037523">
    <property type="entry name" value="VOC_core"/>
</dbReference>
<evidence type="ECO:0000259" key="1">
    <source>
        <dbReference type="PROSITE" id="PS51819"/>
    </source>
</evidence>
<evidence type="ECO:0000313" key="3">
    <source>
        <dbReference type="Proteomes" id="UP000244867"/>
    </source>
</evidence>
<proteinExistence type="predicted"/>
<dbReference type="Pfam" id="PF18029">
    <property type="entry name" value="Glyoxalase_6"/>
    <property type="match status" value="2"/>
</dbReference>
<evidence type="ECO:0000313" key="2">
    <source>
        <dbReference type="EMBL" id="PUA80022.1"/>
    </source>
</evidence>
<keyword evidence="3" id="KW-1185">Reference proteome</keyword>
<dbReference type="CDD" id="cd06587">
    <property type="entry name" value="VOC"/>
    <property type="match status" value="2"/>
</dbReference>
<name>A0A2R7YUH1_9ACTN</name>
<dbReference type="RefSeq" id="WP_108345412.1">
    <property type="nucleotide sequence ID" value="NZ_PYXZ01000007.1"/>
</dbReference>
<gene>
    <name evidence="2" type="ORF">C7S10_15815</name>
</gene>
<sequence>MTSRLEAVCLHAEDPAQLAGFWSTLLRREAVDSEGVVDLLPADDGLSCRLRFRPTDEPRPVGQQKLHLHLTTTSPADQQEVIDRALALGARHLDVGLLPEEGHVVLADPEGNAFCVIEPGSSFLAGCGFLGELACDGSRALGHFWSAVLDWPLVWDQDDETAVQAPYGGTKIAWGGGPELAPTERGGLHVDLTAPSGRPDEVARLVGLGATLVGDTDGWTVLTDPDGNTFRLADA</sequence>
<accession>A0A2R7YUH1</accession>
<dbReference type="AlphaFoldDB" id="A0A2R7YUH1"/>
<dbReference type="InterPro" id="IPR029068">
    <property type="entry name" value="Glyas_Bleomycin-R_OHBP_Dase"/>
</dbReference>
<dbReference type="PANTHER" id="PTHR35908:SF1">
    <property type="entry name" value="CONSERVED PROTEIN"/>
    <property type="match status" value="1"/>
</dbReference>
<organism evidence="2 3">
    <name type="scientific">Nocardioides currus</name>
    <dbReference type="NCBI Taxonomy" id="2133958"/>
    <lineage>
        <taxon>Bacteria</taxon>
        <taxon>Bacillati</taxon>
        <taxon>Actinomycetota</taxon>
        <taxon>Actinomycetes</taxon>
        <taxon>Propionibacteriales</taxon>
        <taxon>Nocardioidaceae</taxon>
        <taxon>Nocardioides</taxon>
    </lineage>
</organism>
<comment type="caution">
    <text evidence="2">The sequence shown here is derived from an EMBL/GenBank/DDBJ whole genome shotgun (WGS) entry which is preliminary data.</text>
</comment>
<protein>
    <submittedName>
        <fullName evidence="2">Bleomycin resistance protein</fullName>
    </submittedName>
</protein>